<name>A0A2T1C3S6_9CYAN</name>
<reference evidence="8 9" key="1">
    <citation type="submission" date="2018-02" db="EMBL/GenBank/DDBJ databases">
        <authorList>
            <person name="Cohen D.B."/>
            <person name="Kent A.D."/>
        </authorList>
    </citation>
    <scope>NUCLEOTIDE SEQUENCE [LARGE SCALE GENOMIC DNA]</scope>
    <source>
        <strain evidence="8 9">CCAP 1448/3</strain>
    </source>
</reference>
<evidence type="ECO:0000256" key="2">
    <source>
        <dbReference type="ARBA" id="ARBA00022692"/>
    </source>
</evidence>
<dbReference type="OrthoDB" id="9816361at2"/>
<sequence length="118" mass="13157">MKNRITAALLAFFLGYIGIHKFYLGQNVAGILYLLFCWTFIPGLIAFFETIGLLLMSDQAFDIQYNRGVMGYGGYGVIGGELSKDKAATLGELKKLYDQGVITAEEYEGKRRKILDSL</sequence>
<dbReference type="Proteomes" id="UP000238762">
    <property type="component" value="Unassembled WGS sequence"/>
</dbReference>
<evidence type="ECO:0000256" key="4">
    <source>
        <dbReference type="ARBA" id="ARBA00023136"/>
    </source>
</evidence>
<evidence type="ECO:0000313" key="9">
    <source>
        <dbReference type="Proteomes" id="UP000238762"/>
    </source>
</evidence>
<dbReference type="InterPro" id="IPR018649">
    <property type="entry name" value="SHOCT"/>
</dbReference>
<comment type="caution">
    <text evidence="8">The sequence shown here is derived from an EMBL/GenBank/DDBJ whole genome shotgun (WGS) entry which is preliminary data.</text>
</comment>
<keyword evidence="9" id="KW-1185">Reference proteome</keyword>
<dbReference type="InterPro" id="IPR007829">
    <property type="entry name" value="TM2"/>
</dbReference>
<accession>A0A2T1C3S6</accession>
<evidence type="ECO:0008006" key="10">
    <source>
        <dbReference type="Google" id="ProtNLM"/>
    </source>
</evidence>
<dbReference type="Pfam" id="PF05154">
    <property type="entry name" value="TM2"/>
    <property type="match status" value="1"/>
</dbReference>
<dbReference type="RefSeq" id="WP_106288781.1">
    <property type="nucleotide sequence ID" value="NZ_CAWNTC010000038.1"/>
</dbReference>
<comment type="subcellular location">
    <subcellularLocation>
        <location evidence="1">Membrane</location>
        <topology evidence="1">Multi-pass membrane protein</topology>
    </subcellularLocation>
</comment>
<dbReference type="Pfam" id="PF09851">
    <property type="entry name" value="SHOCT"/>
    <property type="match status" value="1"/>
</dbReference>
<keyword evidence="3 5" id="KW-1133">Transmembrane helix</keyword>
<evidence type="ECO:0000313" key="8">
    <source>
        <dbReference type="EMBL" id="PSB02828.1"/>
    </source>
</evidence>
<dbReference type="GO" id="GO:0016020">
    <property type="term" value="C:membrane"/>
    <property type="evidence" value="ECO:0007669"/>
    <property type="project" value="UniProtKB-SubCell"/>
</dbReference>
<feature type="domain" description="TM2" evidence="6">
    <location>
        <begin position="2"/>
        <end position="51"/>
    </location>
</feature>
<evidence type="ECO:0000256" key="3">
    <source>
        <dbReference type="ARBA" id="ARBA00022989"/>
    </source>
</evidence>
<feature type="domain" description="SHOCT" evidence="7">
    <location>
        <begin position="90"/>
        <end position="115"/>
    </location>
</feature>
<evidence type="ECO:0000259" key="6">
    <source>
        <dbReference type="Pfam" id="PF05154"/>
    </source>
</evidence>
<gene>
    <name evidence="8" type="ORF">C7B64_11430</name>
</gene>
<evidence type="ECO:0000259" key="7">
    <source>
        <dbReference type="Pfam" id="PF09851"/>
    </source>
</evidence>
<evidence type="ECO:0000256" key="1">
    <source>
        <dbReference type="ARBA" id="ARBA00004141"/>
    </source>
</evidence>
<evidence type="ECO:0000256" key="5">
    <source>
        <dbReference type="SAM" id="Phobius"/>
    </source>
</evidence>
<protein>
    <recommendedName>
        <fullName evidence="10">TM2 domain-containing protein</fullName>
    </recommendedName>
</protein>
<feature type="transmembrane region" description="Helical" evidence="5">
    <location>
        <begin position="7"/>
        <end position="24"/>
    </location>
</feature>
<dbReference type="AlphaFoldDB" id="A0A2T1C3S6"/>
<reference evidence="8 9" key="2">
    <citation type="submission" date="2018-03" db="EMBL/GenBank/DDBJ databases">
        <title>The ancient ancestry and fast evolution of plastids.</title>
        <authorList>
            <person name="Moore K.R."/>
            <person name="Magnabosco C."/>
            <person name="Momper L."/>
            <person name="Gold D.A."/>
            <person name="Bosak T."/>
            <person name="Fournier G.P."/>
        </authorList>
    </citation>
    <scope>NUCLEOTIDE SEQUENCE [LARGE SCALE GENOMIC DNA]</scope>
    <source>
        <strain evidence="8 9">CCAP 1448/3</strain>
    </source>
</reference>
<feature type="transmembrane region" description="Helical" evidence="5">
    <location>
        <begin position="30"/>
        <end position="55"/>
    </location>
</feature>
<dbReference type="EMBL" id="PVWJ01000048">
    <property type="protein sequence ID" value="PSB02828.1"/>
    <property type="molecule type" value="Genomic_DNA"/>
</dbReference>
<keyword evidence="4 5" id="KW-0472">Membrane</keyword>
<keyword evidence="2 5" id="KW-0812">Transmembrane</keyword>
<proteinExistence type="predicted"/>
<organism evidence="8 9">
    <name type="scientific">Merismopedia glauca CCAP 1448/3</name>
    <dbReference type="NCBI Taxonomy" id="1296344"/>
    <lineage>
        <taxon>Bacteria</taxon>
        <taxon>Bacillati</taxon>
        <taxon>Cyanobacteriota</taxon>
        <taxon>Cyanophyceae</taxon>
        <taxon>Synechococcales</taxon>
        <taxon>Merismopediaceae</taxon>
        <taxon>Merismopedia</taxon>
    </lineage>
</organism>